<dbReference type="SMART" id="SM00406">
    <property type="entry name" value="IGv"/>
    <property type="match status" value="1"/>
</dbReference>
<dbReference type="InterPro" id="IPR036179">
    <property type="entry name" value="Ig-like_dom_sf"/>
</dbReference>
<comment type="subcellular location">
    <subcellularLocation>
        <location evidence="1">Cell membrane</location>
    </subcellularLocation>
</comment>
<keyword evidence="5 8" id="KW-0472">Membrane</keyword>
<keyword evidence="8" id="KW-1133">Transmembrane helix</keyword>
<organism evidence="10 11">
    <name type="scientific">Sinocyclocheilus anshuiensis</name>
    <dbReference type="NCBI Taxonomy" id="1608454"/>
    <lineage>
        <taxon>Eukaryota</taxon>
        <taxon>Metazoa</taxon>
        <taxon>Chordata</taxon>
        <taxon>Craniata</taxon>
        <taxon>Vertebrata</taxon>
        <taxon>Euteleostomi</taxon>
        <taxon>Actinopterygii</taxon>
        <taxon>Neopterygii</taxon>
        <taxon>Teleostei</taxon>
        <taxon>Ostariophysi</taxon>
        <taxon>Cypriniformes</taxon>
        <taxon>Cyprinidae</taxon>
        <taxon>Cyprininae</taxon>
        <taxon>Sinocyclocheilus</taxon>
    </lineage>
</organism>
<dbReference type="GO" id="GO:0005886">
    <property type="term" value="C:plasma membrane"/>
    <property type="evidence" value="ECO:0007669"/>
    <property type="project" value="UniProtKB-SubCell"/>
</dbReference>
<evidence type="ECO:0000256" key="1">
    <source>
        <dbReference type="ARBA" id="ARBA00004236"/>
    </source>
</evidence>
<feature type="domain" description="Ig-like" evidence="9">
    <location>
        <begin position="142"/>
        <end position="197"/>
    </location>
</feature>
<protein>
    <recommendedName>
        <fullName evidence="9">Ig-like domain-containing protein</fullName>
    </recommendedName>
</protein>
<dbReference type="SUPFAM" id="SSF48726">
    <property type="entry name" value="Immunoglobulin"/>
    <property type="match status" value="2"/>
</dbReference>
<dbReference type="SMART" id="SM00409">
    <property type="entry name" value="IG"/>
    <property type="match status" value="2"/>
</dbReference>
<evidence type="ECO:0000256" key="2">
    <source>
        <dbReference type="ARBA" id="ARBA00022475"/>
    </source>
</evidence>
<dbReference type="InterPro" id="IPR003599">
    <property type="entry name" value="Ig_sub"/>
</dbReference>
<name>A0A671LXC4_9TELE</name>
<reference evidence="10" key="2">
    <citation type="submission" date="2025-09" db="UniProtKB">
        <authorList>
            <consortium name="Ensembl"/>
        </authorList>
    </citation>
    <scope>IDENTIFICATION</scope>
</reference>
<dbReference type="InterPro" id="IPR013106">
    <property type="entry name" value="Ig_V-set"/>
</dbReference>
<keyword evidence="2" id="KW-1003">Cell membrane</keyword>
<keyword evidence="3" id="KW-0732">Signal</keyword>
<evidence type="ECO:0000256" key="4">
    <source>
        <dbReference type="ARBA" id="ARBA00022859"/>
    </source>
</evidence>
<evidence type="ECO:0000256" key="5">
    <source>
        <dbReference type="ARBA" id="ARBA00023136"/>
    </source>
</evidence>
<dbReference type="Proteomes" id="UP000472260">
    <property type="component" value="Unassembled WGS sequence"/>
</dbReference>
<evidence type="ECO:0000259" key="9">
    <source>
        <dbReference type="PROSITE" id="PS50835"/>
    </source>
</evidence>
<feature type="domain" description="Ig-like" evidence="9">
    <location>
        <begin position="3"/>
        <end position="100"/>
    </location>
</feature>
<dbReference type="PANTHER" id="PTHR19433:SF127">
    <property type="entry name" value="NITR9"/>
    <property type="match status" value="1"/>
</dbReference>
<dbReference type="InterPro" id="IPR052051">
    <property type="entry name" value="TCR_complex_component"/>
</dbReference>
<dbReference type="GO" id="GO:0009617">
    <property type="term" value="P:response to bacterium"/>
    <property type="evidence" value="ECO:0007669"/>
    <property type="project" value="TreeGrafter"/>
</dbReference>
<evidence type="ECO:0000256" key="7">
    <source>
        <dbReference type="ARBA" id="ARBA00023180"/>
    </source>
</evidence>
<dbReference type="PROSITE" id="PS50835">
    <property type="entry name" value="IG_LIKE"/>
    <property type="match status" value="2"/>
</dbReference>
<keyword evidence="7" id="KW-0325">Glycoprotein</keyword>
<dbReference type="AlphaFoldDB" id="A0A671LXC4"/>
<accession>A0A671LXC4</accession>
<evidence type="ECO:0000256" key="8">
    <source>
        <dbReference type="SAM" id="Phobius"/>
    </source>
</evidence>
<reference evidence="10" key="1">
    <citation type="submission" date="2025-08" db="UniProtKB">
        <authorList>
            <consortium name="Ensembl"/>
        </authorList>
    </citation>
    <scope>IDENTIFICATION</scope>
</reference>
<dbReference type="InterPro" id="IPR013783">
    <property type="entry name" value="Ig-like_fold"/>
</dbReference>
<keyword evidence="6" id="KW-1015">Disulfide bond</keyword>
<proteinExistence type="predicted"/>
<feature type="transmembrane region" description="Helical" evidence="8">
    <location>
        <begin position="235"/>
        <end position="255"/>
    </location>
</feature>
<keyword evidence="11" id="KW-1185">Reference proteome</keyword>
<dbReference type="Gene3D" id="2.60.40.10">
    <property type="entry name" value="Immunoglobulins"/>
    <property type="match status" value="2"/>
</dbReference>
<dbReference type="Pfam" id="PF07686">
    <property type="entry name" value="V-set"/>
    <property type="match status" value="2"/>
</dbReference>
<evidence type="ECO:0000313" key="10">
    <source>
        <dbReference type="Ensembl" id="ENSSANP00000024674.1"/>
    </source>
</evidence>
<sequence>MDINIIILQMENVAVQVGDDVTFHCFHTKDQLNRVMWFKQALGKRPVLLASSYHWTQDSVLYDDFKKSKSFKVDAGIDRFNLTIQRTVQSDSATYYCAVSFSNIVYFGQNFTVLNSLYSFNRIHILQQPHPGITSCGGEQKFYWFRRGSGKSHPGIIYAQRSCKNSSVTVSTTKSCVYSLSMRNIKVSDAGTYCCAVVTCREILFGHGINLASDGKCHFNISDTFNNFNIQDTHLLFVIVLTVLLTSNITINILLCCMRRNGKCLFEIISCFYCCLTHLKADHCHIYYRVY</sequence>
<evidence type="ECO:0000256" key="3">
    <source>
        <dbReference type="ARBA" id="ARBA00022729"/>
    </source>
</evidence>
<dbReference type="PANTHER" id="PTHR19433">
    <property type="entry name" value="T-CELL RECEPTOR ALPHA CHAIN V REGION-RELATED"/>
    <property type="match status" value="1"/>
</dbReference>
<dbReference type="GO" id="GO:0002376">
    <property type="term" value="P:immune system process"/>
    <property type="evidence" value="ECO:0007669"/>
    <property type="project" value="UniProtKB-KW"/>
</dbReference>
<evidence type="ECO:0000313" key="11">
    <source>
        <dbReference type="Proteomes" id="UP000472260"/>
    </source>
</evidence>
<dbReference type="InterPro" id="IPR007110">
    <property type="entry name" value="Ig-like_dom"/>
</dbReference>
<dbReference type="Ensembl" id="ENSSANT00000026283.1">
    <property type="protein sequence ID" value="ENSSANP00000024674.1"/>
    <property type="gene ID" value="ENSSANG00000012713.1"/>
</dbReference>
<evidence type="ECO:0000256" key="6">
    <source>
        <dbReference type="ARBA" id="ARBA00023157"/>
    </source>
</evidence>
<keyword evidence="4" id="KW-0391">Immunity</keyword>
<keyword evidence="8" id="KW-0812">Transmembrane</keyword>